<evidence type="ECO:0000256" key="1">
    <source>
        <dbReference type="SAM" id="MobiDB-lite"/>
    </source>
</evidence>
<keyword evidence="6" id="KW-0695">RNA-directed DNA polymerase</keyword>
<dbReference type="Proteomes" id="UP000000763">
    <property type="component" value="Chromosome 3"/>
</dbReference>
<dbReference type="Pfam" id="PF13966">
    <property type="entry name" value="zf-RVT"/>
    <property type="match status" value="1"/>
</dbReference>
<reference evidence="5" key="1">
    <citation type="submission" date="2003-02" db="EMBL/GenBank/DDBJ databases">
        <authorList>
            <person name="Buell R."/>
            <person name="Liu J."/>
            <person name="Childs K."/>
            <person name="Zaborsky J."/>
            <person name="Tallon L."/>
            <person name="Wirtz U."/>
            <person name="Wei F."/>
            <person name="Kuang H."/>
            <person name="Zhang P."/>
            <person name="Marano M."/>
            <person name="Baker B."/>
        </authorList>
    </citation>
    <scope>NUCLEOTIDE SEQUENCE</scope>
</reference>
<sequence length="1349" mass="154457">MVTSRTLPEPDHRSDEEDEHERRSRRRHRSRSLWDRLGGRSASRSREPDRGDRPQYNQDNRGRQRSRATDESRSRSRHLSRSVEPGETRLRRQSRESTPAAKEKEIVQVQSPYKTPPPYRNDSPDRGSACNRISSSVTPADLTFSSQDSGAILNLLEKHLDPMLHEASIRNIVYSPDTSSSAPASPVFVLSSVAGNQAPEMVANQSVAADFLNNLSTPMQQPLLKMPKTKKRRPCLNKVTFSPQRHSVHLASKARRNSKLETIAQEILSNNFGLLDVGKPFDDRIKKLYLQQYKKPLSPAAMKTISALVEKGGCKAIRLNGKGKGKLNCFILNWNVRGLNSQAKQDNVKLLVDQMKATVVCLQETKMEMVSDSVITQFLGQRFVQEFAFLPAIGTRGGILLACNHNFFSISYVILKDHSLTASVTMKSDNTCWSLTVVYGPQAETEKNLFLDELRSLESMVHPAWLLLGDFNLIYLASGKNNDRLNRRMMQRFKGTIDRLGIKELALNGRRFTWAKDGANPTQTKIDRAFCKPDWDILFGSAYMAALSSSSSDHAPLFLVGCEQRELNTSFRFEAYWLKFPEFLEVASESWNRPIRGSNPFAKLNLKLKRLARDLKRWSKFRIGDIRLQHAIANEVIFQLDVAQEERALTDEELLLKSTLKSRVLGLATLVKIRIRQRARLTWLKCGDVNSKFFHLKANSRKRKNFIPALITPSGIAVTTEQKEAELERYFSQRLGQYVPRSLTLNWSELSLPSLDLSEVEEDFTEEELKEAISNLPPQKAPGPDSYIGAFFKKAWEVIKSDLLQAINHFSSLNSDRLEDLNSANICLIPKKGEATRVEDFRPISLMHSFAKILAKMLANRLAPKLHELVSPNQSAFIRKRAIHDNFLYVQNMIKNFSRKKKPMLFIKVDISKASDTVNWPYLLETFAQISGLHTNPGKTEIYLIACNNLDLGNLLSSFMGNLKTFPCNYLGLPLHTKKLRKIDLQPLLDKMKWVFKRIDRYRRAFLWKGDDPEKVSAGSSLVNWQQVCKPKDLGGLGILNLEKFARALRLRWLWYNWKEDQKPWANMDLPCDEMDRCLFKAGTKITVGNGIKISFWNDNWKDGQSPKDIAPAIYRLAKRKSNSLKKELEDNHWLAMLHPITSLVEIEELIQLGGLLQNVNLVAGQTDDISWRWTANGQYSAKSAYLAQFQGSNALIEFTPLWSAFAEPKHHFFGWLILHQRTLTAENLLRRHWPCDWICSLCNSAFEDAAHLAKECPFTVTVWTQICIWMNFQLPQHHLQGNLSDWWSSFCTISPRQNRNKVLGALITTWWNVWLERNRRIFQQISKNELQVAILVKENIDLIEQSRI</sequence>
<dbReference type="InterPro" id="IPR000477">
    <property type="entry name" value="RT_dom"/>
</dbReference>
<reference evidence="6" key="2">
    <citation type="submission" date="2003-03" db="EMBL/GenBank/DDBJ databases">
        <authorList>
            <person name="Buell R."/>
        </authorList>
    </citation>
    <scope>NUCLEOTIDE SEQUENCE</scope>
</reference>
<evidence type="ECO:0000313" key="6">
    <source>
        <dbReference type="EMBL" id="AAO59987.1"/>
    </source>
</evidence>
<dbReference type="InterPro" id="IPR005135">
    <property type="entry name" value="Endo/exonuclease/phosphatase"/>
</dbReference>
<keyword evidence="6" id="KW-0548">Nucleotidyltransferase</keyword>
<dbReference type="InterPro" id="IPR036691">
    <property type="entry name" value="Endo/exonu/phosph_ase_sf"/>
</dbReference>
<feature type="domain" description="Endonuclease/exonuclease/phosphatase" evidence="3">
    <location>
        <begin position="333"/>
        <end position="554"/>
    </location>
</feature>
<dbReference type="PANTHER" id="PTHR19446">
    <property type="entry name" value="REVERSE TRANSCRIPTASES"/>
    <property type="match status" value="1"/>
</dbReference>
<dbReference type="EMBL" id="AC109602">
    <property type="protein sequence ID" value="AAO59987.1"/>
    <property type="molecule type" value="Genomic_DNA"/>
</dbReference>
<reference evidence="7" key="6">
    <citation type="journal article" date="2008" name="Nucleic Acids Res.">
        <title>The rice annotation project database (RAP-DB): 2008 update.</title>
        <authorList>
            <consortium name="The rice annotation project (RAP)"/>
        </authorList>
    </citation>
    <scope>GENOME REANNOTATION</scope>
    <source>
        <strain evidence="7">cv. Nipponbare</strain>
    </source>
</reference>
<evidence type="ECO:0000313" key="5">
    <source>
        <dbReference type="EMBL" id="AAO38009.1"/>
    </source>
</evidence>
<dbReference type="InterPro" id="IPR026960">
    <property type="entry name" value="RVT-Znf"/>
</dbReference>
<dbReference type="Pfam" id="PF03372">
    <property type="entry name" value="Exo_endo_phos"/>
    <property type="match status" value="1"/>
</dbReference>
<dbReference type="SUPFAM" id="SSF56219">
    <property type="entry name" value="DNase I-like"/>
    <property type="match status" value="1"/>
</dbReference>
<evidence type="ECO:0000259" key="4">
    <source>
        <dbReference type="Pfam" id="PF13966"/>
    </source>
</evidence>
<feature type="compositionally biased region" description="Basic and acidic residues" evidence="1">
    <location>
        <begin position="84"/>
        <end position="106"/>
    </location>
</feature>
<feature type="region of interest" description="Disordered" evidence="1">
    <location>
        <begin position="1"/>
        <end position="130"/>
    </location>
</feature>
<dbReference type="EMBL" id="AC120537">
    <property type="protein sequence ID" value="AAO38009.1"/>
    <property type="molecule type" value="Genomic_DNA"/>
</dbReference>
<feature type="domain" description="Reverse transcriptase" evidence="2">
    <location>
        <begin position="829"/>
        <end position="930"/>
    </location>
</feature>
<feature type="domain" description="Reverse transcriptase zinc-binding" evidence="4">
    <location>
        <begin position="1180"/>
        <end position="1264"/>
    </location>
</feature>
<dbReference type="Gene3D" id="3.60.10.10">
    <property type="entry name" value="Endonuclease/exonuclease/phosphatase"/>
    <property type="match status" value="1"/>
</dbReference>
<dbReference type="CDD" id="cd01650">
    <property type="entry name" value="RT_nLTR_like"/>
    <property type="match status" value="1"/>
</dbReference>
<protein>
    <submittedName>
        <fullName evidence="6">Reverse transcriptase</fullName>
    </submittedName>
</protein>
<dbReference type="Pfam" id="PF00078">
    <property type="entry name" value="RVT_1"/>
    <property type="match status" value="1"/>
</dbReference>
<accession>Q7G6U9</accession>
<organism evidence="6 7">
    <name type="scientific">Oryza sativa subsp. japonica</name>
    <name type="common">Rice</name>
    <dbReference type="NCBI Taxonomy" id="39947"/>
    <lineage>
        <taxon>Eukaryota</taxon>
        <taxon>Viridiplantae</taxon>
        <taxon>Streptophyta</taxon>
        <taxon>Embryophyta</taxon>
        <taxon>Tracheophyta</taxon>
        <taxon>Spermatophyta</taxon>
        <taxon>Magnoliopsida</taxon>
        <taxon>Liliopsida</taxon>
        <taxon>Poales</taxon>
        <taxon>Poaceae</taxon>
        <taxon>BOP clade</taxon>
        <taxon>Oryzoideae</taxon>
        <taxon>Oryzeae</taxon>
        <taxon>Oryzinae</taxon>
        <taxon>Oryza</taxon>
        <taxon>Oryza sativa</taxon>
    </lineage>
</organism>
<gene>
    <name evidence="6" type="primary">OSJNBa0087M10.28</name>
    <name evidence="5" type="ORF">OSJNBb0042N11.5</name>
</gene>
<evidence type="ECO:0000259" key="2">
    <source>
        <dbReference type="Pfam" id="PF00078"/>
    </source>
</evidence>
<reference evidence="6" key="4">
    <citation type="submission" date="2006-01" db="EMBL/GenBank/DDBJ databases">
        <title>Oryza sativa chromosome 3 BAC OSJNBa0087M10 genomic sequence.</title>
        <authorList>
            <person name="Buell C.R."/>
            <person name="Yuan Q."/>
            <person name="Ouyang S."/>
            <person name="Liu J."/>
            <person name="Gansberger K."/>
            <person name="Jones K.M."/>
            <person name="Overton II L.L."/>
            <person name="Tsitrin T."/>
            <person name="Kim M.M."/>
            <person name="Bera J.J."/>
            <person name="Jin S.S."/>
            <person name="Fadrosh D.W."/>
            <person name="Tallon L.J."/>
            <person name="Koo H."/>
            <person name="Zismann V."/>
            <person name="Hsiao J."/>
            <person name="Blunt S."/>
            <person name="Vanaken S.S."/>
            <person name="Riedmuller S.B."/>
            <person name="Utterback T.T."/>
            <person name="Feldblyum T.V."/>
            <person name="Yang Q.Q."/>
            <person name="Haas B.J."/>
            <person name="Suh B.B."/>
            <person name="Peterson J.J."/>
            <person name="Quackenbush J."/>
            <person name="White O."/>
            <person name="Salzberg S.L."/>
            <person name="Fraser C.M."/>
        </authorList>
    </citation>
    <scope>NUCLEOTIDE SEQUENCE</scope>
</reference>
<dbReference type="SUPFAM" id="SSF56672">
    <property type="entry name" value="DNA/RNA polymerases"/>
    <property type="match status" value="1"/>
</dbReference>
<keyword evidence="6" id="KW-0808">Transferase</keyword>
<proteinExistence type="predicted"/>
<evidence type="ECO:0000259" key="3">
    <source>
        <dbReference type="Pfam" id="PF03372"/>
    </source>
</evidence>
<reference evidence="7" key="3">
    <citation type="journal article" date="2005" name="Nature">
        <title>The map-based sequence of the rice genome.</title>
        <authorList>
            <consortium name="International rice genome sequencing project (IRGSP)"/>
            <person name="Matsumoto T."/>
            <person name="Wu J."/>
            <person name="Kanamori H."/>
            <person name="Katayose Y."/>
            <person name="Fujisawa M."/>
            <person name="Namiki N."/>
            <person name="Mizuno H."/>
            <person name="Yamamoto K."/>
            <person name="Antonio B.A."/>
            <person name="Baba T."/>
            <person name="Sakata K."/>
            <person name="Nagamura Y."/>
            <person name="Aoki H."/>
            <person name="Arikawa K."/>
            <person name="Arita K."/>
            <person name="Bito T."/>
            <person name="Chiden Y."/>
            <person name="Fujitsuka N."/>
            <person name="Fukunaka R."/>
            <person name="Hamada M."/>
            <person name="Harada C."/>
            <person name="Hayashi A."/>
            <person name="Hijishita S."/>
            <person name="Honda M."/>
            <person name="Hosokawa S."/>
            <person name="Ichikawa Y."/>
            <person name="Idonuma A."/>
            <person name="Iijima M."/>
            <person name="Ikeda M."/>
            <person name="Ikeno M."/>
            <person name="Ito K."/>
            <person name="Ito S."/>
            <person name="Ito T."/>
            <person name="Ito Y."/>
            <person name="Ito Y."/>
            <person name="Iwabuchi A."/>
            <person name="Kamiya K."/>
            <person name="Karasawa W."/>
            <person name="Kurita K."/>
            <person name="Katagiri S."/>
            <person name="Kikuta A."/>
            <person name="Kobayashi H."/>
            <person name="Kobayashi N."/>
            <person name="Machita K."/>
            <person name="Maehara T."/>
            <person name="Masukawa M."/>
            <person name="Mizubayashi T."/>
            <person name="Mukai Y."/>
            <person name="Nagasaki H."/>
            <person name="Nagata Y."/>
            <person name="Naito S."/>
            <person name="Nakashima M."/>
            <person name="Nakama Y."/>
            <person name="Nakamichi Y."/>
            <person name="Nakamura M."/>
            <person name="Meguro A."/>
            <person name="Negishi M."/>
            <person name="Ohta I."/>
            <person name="Ohta T."/>
            <person name="Okamoto M."/>
            <person name="Ono N."/>
            <person name="Saji S."/>
            <person name="Sakaguchi M."/>
            <person name="Sakai K."/>
            <person name="Shibata M."/>
            <person name="Shimokawa T."/>
            <person name="Song J."/>
            <person name="Takazaki Y."/>
            <person name="Terasawa K."/>
            <person name="Tsugane M."/>
            <person name="Tsuji K."/>
            <person name="Ueda S."/>
            <person name="Waki K."/>
            <person name="Yamagata H."/>
            <person name="Yamamoto M."/>
            <person name="Yamamoto S."/>
            <person name="Yamane H."/>
            <person name="Yoshiki S."/>
            <person name="Yoshihara R."/>
            <person name="Yukawa K."/>
            <person name="Zhong H."/>
            <person name="Yano M."/>
            <person name="Yuan Q."/>
            <person name="Ouyang S."/>
            <person name="Liu J."/>
            <person name="Jones K.M."/>
            <person name="Gansberger K."/>
            <person name="Moffat K."/>
            <person name="Hill J."/>
            <person name="Bera J."/>
            <person name="Fadrosh D."/>
            <person name="Jin S."/>
            <person name="Johri S."/>
            <person name="Kim M."/>
            <person name="Overton L."/>
            <person name="Reardon M."/>
            <person name="Tsitrin T."/>
            <person name="Vuong H."/>
            <person name="Weaver B."/>
            <person name="Ciecko A."/>
            <person name="Tallon L."/>
            <person name="Jackson J."/>
            <person name="Pai G."/>
            <person name="Aken S.V."/>
            <person name="Utterback T."/>
            <person name="Reidmuller S."/>
            <person name="Feldblyum T."/>
            <person name="Hsiao J."/>
            <person name="Zismann V."/>
            <person name="Iobst S."/>
            <person name="de Vazeille A.R."/>
            <person name="Buell C.R."/>
            <person name="Ying K."/>
            <person name="Li Y."/>
            <person name="Lu T."/>
            <person name="Huang Y."/>
            <person name="Zhao Q."/>
            <person name="Feng Q."/>
            <person name="Zhang L."/>
            <person name="Zhu J."/>
            <person name="Weng Q."/>
            <person name="Mu J."/>
            <person name="Lu Y."/>
            <person name="Fan D."/>
            <person name="Liu Y."/>
            <person name="Guan J."/>
            <person name="Zhang Y."/>
            <person name="Yu S."/>
            <person name="Liu X."/>
            <person name="Zhang Y."/>
            <person name="Hong G."/>
            <person name="Han B."/>
            <person name="Choisne N."/>
            <person name="Demange N."/>
            <person name="Orjeda G."/>
            <person name="Samain S."/>
            <person name="Cattolico L."/>
            <person name="Pelletier E."/>
            <person name="Couloux A."/>
            <person name="Segurens B."/>
            <person name="Wincker P."/>
            <person name="D'Hont A."/>
            <person name="Scarpelli C."/>
            <person name="Weissenbach J."/>
            <person name="Salanoubat M."/>
            <person name="Quetier F."/>
            <person name="Yu Y."/>
            <person name="Kim H.R."/>
            <person name="Rambo T."/>
            <person name="Currie J."/>
            <person name="Collura K."/>
            <person name="Luo M."/>
            <person name="Yang T."/>
            <person name="Ammiraju J.S.S."/>
            <person name="Engler F."/>
            <person name="Soderlund C."/>
            <person name="Wing R.A."/>
            <person name="Palmer L.E."/>
            <person name="de la Bastide M."/>
            <person name="Spiegel L."/>
            <person name="Nascimento L."/>
            <person name="Zutavern T."/>
            <person name="O'Shaughnessy A."/>
            <person name="Dike S."/>
            <person name="Dedhia N."/>
            <person name="Preston R."/>
            <person name="Balija V."/>
            <person name="McCombie W.R."/>
            <person name="Chow T."/>
            <person name="Chen H."/>
            <person name="Chung M."/>
            <person name="Chen C."/>
            <person name="Shaw J."/>
            <person name="Wu H."/>
            <person name="Hsiao K."/>
            <person name="Chao Y."/>
            <person name="Chu M."/>
            <person name="Cheng C."/>
            <person name="Hour A."/>
            <person name="Lee P."/>
            <person name="Lin S."/>
            <person name="Lin Y."/>
            <person name="Liou J."/>
            <person name="Liu S."/>
            <person name="Hsing Y."/>
            <person name="Raghuvanshi S."/>
            <person name="Mohanty A."/>
            <person name="Bharti A.K."/>
            <person name="Gaur A."/>
            <person name="Gupta V."/>
            <person name="Kumar D."/>
            <person name="Ravi V."/>
            <person name="Vij S."/>
            <person name="Kapur A."/>
            <person name="Khurana P."/>
            <person name="Khurana P."/>
            <person name="Khurana J.P."/>
            <person name="Tyagi A.K."/>
            <person name="Gaikwad K."/>
            <person name="Singh A."/>
            <person name="Dalal V."/>
            <person name="Srivastava S."/>
            <person name="Dixit A."/>
            <person name="Pal A.K."/>
            <person name="Ghazi I.A."/>
            <person name="Yadav M."/>
            <person name="Pandit A."/>
            <person name="Bhargava A."/>
            <person name="Sureshbabu K."/>
            <person name="Batra K."/>
            <person name="Sharma T.R."/>
            <person name="Mohapatra T."/>
            <person name="Singh N.K."/>
            <person name="Messing J."/>
            <person name="Nelson A.B."/>
            <person name="Fuks G."/>
            <person name="Kavchok S."/>
            <person name="Keizer G."/>
            <person name="Linton E."/>
            <person name="Llaca V."/>
            <person name="Song R."/>
            <person name="Tanyolac B."/>
            <person name="Young S."/>
            <person name="Ho-Il K."/>
            <person name="Hahn J.H."/>
            <person name="Sangsakoo G."/>
            <person name="Vanavichit A."/>
            <person name="de Mattos Luiz.A.T."/>
            <person name="Zimmer P.D."/>
            <person name="Malone G."/>
            <person name="Dellagostin O."/>
            <person name="de Oliveira A.C."/>
            <person name="Bevan M."/>
            <person name="Bancroft I."/>
            <person name="Minx P."/>
            <person name="Cordum H."/>
            <person name="Wilson R."/>
            <person name="Cheng Z."/>
            <person name="Jin W."/>
            <person name="Jiang J."/>
            <person name="Leong S.A."/>
            <person name="Iwama H."/>
            <person name="Gojobori T."/>
            <person name="Itoh T."/>
            <person name="Niimura Y."/>
            <person name="Fujii Y."/>
            <person name="Habara T."/>
            <person name="Sakai H."/>
            <person name="Sato Y."/>
            <person name="Wilson G."/>
            <person name="Kumar K."/>
            <person name="McCouch S."/>
            <person name="Juretic N."/>
            <person name="Hoen D."/>
            <person name="Wright S."/>
            <person name="Bruskiewich R."/>
            <person name="Bureau T."/>
            <person name="Miyao A."/>
            <person name="Hirochika H."/>
            <person name="Nishikawa T."/>
            <person name="Kadowaki K."/>
            <person name="Sugiura M."/>
            <person name="Burr B."/>
            <person name="Sasaki T."/>
        </authorList>
    </citation>
    <scope>NUCLEOTIDE SEQUENCE [LARGE SCALE GENOMIC DNA]</scope>
    <source>
        <strain evidence="7">cv. Nipponbare</strain>
    </source>
</reference>
<evidence type="ECO:0000313" key="7">
    <source>
        <dbReference type="Proteomes" id="UP000000763"/>
    </source>
</evidence>
<dbReference type="GO" id="GO:0003964">
    <property type="term" value="F:RNA-directed DNA polymerase activity"/>
    <property type="evidence" value="ECO:0007669"/>
    <property type="project" value="UniProtKB-KW"/>
</dbReference>
<name>Q7G6U9_ORYSJ</name>
<dbReference type="InterPro" id="IPR043502">
    <property type="entry name" value="DNA/RNA_pol_sf"/>
</dbReference>
<reference evidence="5" key="5">
    <citation type="submission" date="2006-01" db="EMBL/GenBank/DDBJ databases">
        <title>Oryza sativa chromosome 3 BAC OSJNBb0042N11 genomic sequence.</title>
        <authorList>
            <person name="Buell C.R."/>
            <person name="Yuan Q."/>
            <person name="Ouyang S."/>
            <person name="Liu J."/>
            <person name="Gansberger K."/>
            <person name="Jones K.M."/>
            <person name="Overton II L.L."/>
            <person name="Tsitrin T."/>
            <person name="Kim M.M."/>
            <person name="Bera J.J."/>
            <person name="Jin S.S."/>
            <person name="Fadrosh D.W."/>
            <person name="Tallon L.J."/>
            <person name="Koo H."/>
            <person name="Zismann V."/>
            <person name="Hsiao J."/>
            <person name="Blunt S."/>
            <person name="Vanaken S.S."/>
            <person name="Riedmuller S.B."/>
            <person name="Utterback T.T."/>
            <person name="Feldblyum T.V."/>
            <person name="Yang Q.Q."/>
            <person name="Haas B.J."/>
            <person name="Suh B.B."/>
            <person name="Peterson J.J."/>
            <person name="Quackenbush J."/>
            <person name="White O."/>
            <person name="Salzberg S.L."/>
            <person name="Fraser C.M."/>
        </authorList>
    </citation>
    <scope>NUCLEOTIDE SEQUENCE</scope>
</reference>
<feature type="compositionally biased region" description="Basic and acidic residues" evidence="1">
    <location>
        <begin position="32"/>
        <end position="53"/>
    </location>
</feature>